<dbReference type="EMBL" id="JACOPK010000007">
    <property type="protein sequence ID" value="MBC5695987.1"/>
    <property type="molecule type" value="Genomic_DNA"/>
</dbReference>
<dbReference type="InterPro" id="IPR050833">
    <property type="entry name" value="Poly_Biosynth_Transport"/>
</dbReference>
<feature type="transmembrane region" description="Helical" evidence="6">
    <location>
        <begin position="316"/>
        <end position="336"/>
    </location>
</feature>
<protein>
    <submittedName>
        <fullName evidence="7">Oligosaccharide flippase family protein</fullName>
    </submittedName>
</protein>
<comment type="caution">
    <text evidence="7">The sequence shown here is derived from an EMBL/GenBank/DDBJ whole genome shotgun (WGS) entry which is preliminary data.</text>
</comment>
<feature type="transmembrane region" description="Helical" evidence="6">
    <location>
        <begin position="50"/>
        <end position="73"/>
    </location>
</feature>
<keyword evidence="4 6" id="KW-1133">Transmembrane helix</keyword>
<feature type="transmembrane region" description="Helical" evidence="6">
    <location>
        <begin position="411"/>
        <end position="435"/>
    </location>
</feature>
<dbReference type="Proteomes" id="UP000641741">
    <property type="component" value="Unassembled WGS sequence"/>
</dbReference>
<evidence type="ECO:0000256" key="4">
    <source>
        <dbReference type="ARBA" id="ARBA00022989"/>
    </source>
</evidence>
<dbReference type="Pfam" id="PF01943">
    <property type="entry name" value="Polysacc_synt"/>
    <property type="match status" value="1"/>
</dbReference>
<feature type="transmembrane region" description="Helical" evidence="6">
    <location>
        <begin position="447"/>
        <end position="468"/>
    </location>
</feature>
<feature type="transmembrane region" description="Helical" evidence="6">
    <location>
        <begin position="474"/>
        <end position="494"/>
    </location>
</feature>
<keyword evidence="5 6" id="KW-0472">Membrane</keyword>
<evidence type="ECO:0000256" key="1">
    <source>
        <dbReference type="ARBA" id="ARBA00004651"/>
    </source>
</evidence>
<feature type="transmembrane region" description="Helical" evidence="6">
    <location>
        <begin position="229"/>
        <end position="254"/>
    </location>
</feature>
<feature type="transmembrane region" description="Helical" evidence="6">
    <location>
        <begin position="386"/>
        <end position="405"/>
    </location>
</feature>
<sequence length="510" mass="53276">MRFRKKTVLYAAGVLACGNIALQALGFVYRVMLSRFAGAEGLGMYRLANSVYLVLHTGCLSGVTMACSRLSAACEATGEKGKTGAVLRLAFSVFFTLAFASATGLLLCGDQIAAGILGNPHAAQAFPFMLLCLMLTGIENILKALFIGLECVQYTVISETGEQLVRIAAVGVLLHTVGGDCGTMAKLIFAGMAVSEVFSVLLLSLLFRRERGEAHRTAVRVDAALARQFAAIAIPLSLSALAANLLSAAGSVILPRRLMAAGMDAEQALAALGTLSGMVLPLMLLPSALIGSIGTALLPIVTAAHATGNRARVRALVGRAVMTVGLIGIPATAVLIPLAPSLSLLLFAQPLTLRYAALTGAAAVAMYYQMITSGLLNALGLQNRSVLTAVLAEFVQLALVLRWCSRPALGIYGYLLAMLLSGAGAAFFNLAVLHHATGFALRPMRRLGLPLMCGAAAGLWTRLFALLFSEHVASPVLALAMTLAGAGMLCLALLRLCGLHPLRYLAARRE</sequence>
<comment type="subcellular location">
    <subcellularLocation>
        <location evidence="1">Cell membrane</location>
        <topology evidence="1">Multi-pass membrane protein</topology>
    </subcellularLocation>
</comment>
<dbReference type="PANTHER" id="PTHR30250:SF21">
    <property type="entry name" value="LIPID II FLIPPASE MURJ"/>
    <property type="match status" value="1"/>
</dbReference>
<dbReference type="InterPro" id="IPR002797">
    <property type="entry name" value="Polysacc_synth"/>
</dbReference>
<evidence type="ECO:0000256" key="5">
    <source>
        <dbReference type="ARBA" id="ARBA00023136"/>
    </source>
</evidence>
<keyword evidence="2" id="KW-1003">Cell membrane</keyword>
<dbReference type="PANTHER" id="PTHR30250">
    <property type="entry name" value="PST FAMILY PREDICTED COLANIC ACID TRANSPORTER"/>
    <property type="match status" value="1"/>
</dbReference>
<accession>A0ABR7GNV5</accession>
<evidence type="ECO:0000256" key="2">
    <source>
        <dbReference type="ARBA" id="ARBA00022475"/>
    </source>
</evidence>
<evidence type="ECO:0000256" key="3">
    <source>
        <dbReference type="ARBA" id="ARBA00022692"/>
    </source>
</evidence>
<evidence type="ECO:0000313" key="8">
    <source>
        <dbReference type="Proteomes" id="UP000641741"/>
    </source>
</evidence>
<feature type="transmembrane region" description="Helical" evidence="6">
    <location>
        <begin position="356"/>
        <end position="379"/>
    </location>
</feature>
<dbReference type="PROSITE" id="PS51257">
    <property type="entry name" value="PROKAR_LIPOPROTEIN"/>
    <property type="match status" value="1"/>
</dbReference>
<dbReference type="RefSeq" id="WP_186970165.1">
    <property type="nucleotide sequence ID" value="NZ_JACOPK010000007.1"/>
</dbReference>
<feature type="transmembrane region" description="Helical" evidence="6">
    <location>
        <begin position="187"/>
        <end position="208"/>
    </location>
</feature>
<gene>
    <name evidence="7" type="ORF">H8S02_08515</name>
</gene>
<keyword evidence="8" id="KW-1185">Reference proteome</keyword>
<organism evidence="7 8">
    <name type="scientific">Agathobaculum hominis</name>
    <dbReference type="NCBI Taxonomy" id="2763014"/>
    <lineage>
        <taxon>Bacteria</taxon>
        <taxon>Bacillati</taxon>
        <taxon>Bacillota</taxon>
        <taxon>Clostridia</taxon>
        <taxon>Eubacteriales</taxon>
        <taxon>Butyricicoccaceae</taxon>
        <taxon>Agathobaculum</taxon>
    </lineage>
</organism>
<reference evidence="7 8" key="1">
    <citation type="submission" date="2020-08" db="EMBL/GenBank/DDBJ databases">
        <title>Genome public.</title>
        <authorList>
            <person name="Liu C."/>
            <person name="Sun Q."/>
        </authorList>
    </citation>
    <scope>NUCLEOTIDE SEQUENCE [LARGE SCALE GENOMIC DNA]</scope>
    <source>
        <strain evidence="7 8">M2</strain>
    </source>
</reference>
<feature type="transmembrane region" description="Helical" evidence="6">
    <location>
        <begin position="282"/>
        <end position="304"/>
    </location>
</feature>
<evidence type="ECO:0000256" key="6">
    <source>
        <dbReference type="SAM" id="Phobius"/>
    </source>
</evidence>
<proteinExistence type="predicted"/>
<keyword evidence="3 6" id="KW-0812">Transmembrane</keyword>
<name>A0ABR7GNV5_9FIRM</name>
<feature type="transmembrane region" description="Helical" evidence="6">
    <location>
        <begin position="85"/>
        <end position="107"/>
    </location>
</feature>
<evidence type="ECO:0000313" key="7">
    <source>
        <dbReference type="EMBL" id="MBC5695987.1"/>
    </source>
</evidence>